<evidence type="ECO:0000313" key="3">
    <source>
        <dbReference type="EMBL" id="GAA4417238.1"/>
    </source>
</evidence>
<name>A0ABP8KVT3_9BURK</name>
<keyword evidence="2" id="KW-0472">Membrane</keyword>
<feature type="transmembrane region" description="Helical" evidence="2">
    <location>
        <begin position="90"/>
        <end position="109"/>
    </location>
</feature>
<feature type="region of interest" description="Disordered" evidence="1">
    <location>
        <begin position="293"/>
        <end position="321"/>
    </location>
</feature>
<keyword evidence="2" id="KW-1133">Transmembrane helix</keyword>
<proteinExistence type="predicted"/>
<feature type="region of interest" description="Disordered" evidence="1">
    <location>
        <begin position="1"/>
        <end position="22"/>
    </location>
</feature>
<evidence type="ECO:0000256" key="1">
    <source>
        <dbReference type="SAM" id="MobiDB-lite"/>
    </source>
</evidence>
<feature type="transmembrane region" description="Helical" evidence="2">
    <location>
        <begin position="205"/>
        <end position="224"/>
    </location>
</feature>
<protein>
    <recommendedName>
        <fullName evidence="5">Alkaline phytoceramidase</fullName>
    </recommendedName>
</protein>
<feature type="transmembrane region" description="Helical" evidence="2">
    <location>
        <begin position="158"/>
        <end position="174"/>
    </location>
</feature>
<dbReference type="PANTHER" id="PTHR34368:SF1">
    <property type="entry name" value="OS01G0962200 PROTEIN"/>
    <property type="match status" value="1"/>
</dbReference>
<dbReference type="PANTHER" id="PTHR34368">
    <property type="entry name" value="OS01G0962200 PROTEIN"/>
    <property type="match status" value="1"/>
</dbReference>
<dbReference type="RefSeq" id="WP_345059995.1">
    <property type="nucleotide sequence ID" value="NZ_BAABEX010000001.1"/>
</dbReference>
<accession>A0ABP8KVT3</accession>
<dbReference type="EMBL" id="BAABEX010000001">
    <property type="protein sequence ID" value="GAA4417238.1"/>
    <property type="molecule type" value="Genomic_DNA"/>
</dbReference>
<evidence type="ECO:0000313" key="4">
    <source>
        <dbReference type="Proteomes" id="UP001501788"/>
    </source>
</evidence>
<keyword evidence="2" id="KW-0812">Transmembrane</keyword>
<feature type="transmembrane region" description="Helical" evidence="2">
    <location>
        <begin position="51"/>
        <end position="70"/>
    </location>
</feature>
<reference evidence="4" key="1">
    <citation type="journal article" date="2019" name="Int. J. Syst. Evol. Microbiol.">
        <title>The Global Catalogue of Microorganisms (GCM) 10K type strain sequencing project: providing services to taxonomists for standard genome sequencing and annotation.</title>
        <authorList>
            <consortium name="The Broad Institute Genomics Platform"/>
            <consortium name="The Broad Institute Genome Sequencing Center for Infectious Disease"/>
            <person name="Wu L."/>
            <person name="Ma J."/>
        </authorList>
    </citation>
    <scope>NUCLEOTIDE SEQUENCE [LARGE SCALE GENOMIC DNA]</scope>
    <source>
        <strain evidence="4">JCM 31890</strain>
    </source>
</reference>
<organism evidence="3 4">
    <name type="scientific">Acidovorax lacteus</name>
    <dbReference type="NCBI Taxonomy" id="1924988"/>
    <lineage>
        <taxon>Bacteria</taxon>
        <taxon>Pseudomonadati</taxon>
        <taxon>Pseudomonadota</taxon>
        <taxon>Betaproteobacteria</taxon>
        <taxon>Burkholderiales</taxon>
        <taxon>Comamonadaceae</taxon>
        <taxon>Acidovorax</taxon>
    </lineage>
</organism>
<evidence type="ECO:0008006" key="5">
    <source>
        <dbReference type="Google" id="ProtNLM"/>
    </source>
</evidence>
<gene>
    <name evidence="3" type="ORF">GCM10023090_00480</name>
</gene>
<comment type="caution">
    <text evidence="3">The sequence shown here is derived from an EMBL/GenBank/DDBJ whole genome shotgun (WGS) entry which is preliminary data.</text>
</comment>
<evidence type="ECO:0000256" key="2">
    <source>
        <dbReference type="SAM" id="Phobius"/>
    </source>
</evidence>
<sequence length="321" mass="32917">MPPESRPCSRLHRSSGPGPRIPQPASLHRAVLPPRPAAAPATTAWTLPERLLAAAVLLLVAAAALLPAWQPPGALLAPYADARTLVGLPHAMDVLTNLPFALVGLWGLWSLRRGPGGWGVAVPAALARLFFTGLVATAAGSAWYHLQPDAAGLLWDRAGMALAFAGLLGLAAAHRVSARSGVALAALTLPAGLLAAWLDAAAGNVLPWALLQFGGLALLLGLALRPARAGLPALSLAAVIACYAVAKLLEMADHAVFEATGQWVSGHSLKHAVAALAAVPVCVAGATRRHGAATAGVDNGAHRPTRPWAEKRAPLRRTAPL</sequence>
<feature type="transmembrane region" description="Helical" evidence="2">
    <location>
        <begin position="121"/>
        <end position="146"/>
    </location>
</feature>
<keyword evidence="4" id="KW-1185">Reference proteome</keyword>
<dbReference type="Proteomes" id="UP001501788">
    <property type="component" value="Unassembled WGS sequence"/>
</dbReference>
<feature type="transmembrane region" description="Helical" evidence="2">
    <location>
        <begin position="181"/>
        <end position="199"/>
    </location>
</feature>